<evidence type="ECO:0000313" key="2">
    <source>
        <dbReference type="EMBL" id="PKX93158.1"/>
    </source>
</evidence>
<feature type="transmembrane region" description="Helical" evidence="1">
    <location>
        <begin position="134"/>
        <end position="154"/>
    </location>
</feature>
<dbReference type="OMA" id="QFEGLEM"/>
<dbReference type="VEuPathDB" id="FungiDB:P174DRAFT_432485"/>
<gene>
    <name evidence="2" type="ORF">P174DRAFT_432485</name>
</gene>
<feature type="transmembrane region" description="Helical" evidence="1">
    <location>
        <begin position="25"/>
        <end position="45"/>
    </location>
</feature>
<dbReference type="Proteomes" id="UP000234474">
    <property type="component" value="Unassembled WGS sequence"/>
</dbReference>
<keyword evidence="1" id="KW-0472">Membrane</keyword>
<dbReference type="OrthoDB" id="4849929at2759"/>
<feature type="transmembrane region" description="Helical" evidence="1">
    <location>
        <begin position="96"/>
        <end position="122"/>
    </location>
</feature>
<evidence type="ECO:0000256" key="1">
    <source>
        <dbReference type="SAM" id="Phobius"/>
    </source>
</evidence>
<keyword evidence="1" id="KW-1133">Transmembrane helix</keyword>
<dbReference type="GeneID" id="36533077"/>
<comment type="caution">
    <text evidence="2">The sequence shown here is derived from an EMBL/GenBank/DDBJ whole genome shotgun (WGS) entry which is preliminary data.</text>
</comment>
<dbReference type="AlphaFoldDB" id="A0A2I1C689"/>
<dbReference type="RefSeq" id="XP_024681753.1">
    <property type="nucleotide sequence ID" value="XM_024825752.1"/>
</dbReference>
<protein>
    <submittedName>
        <fullName evidence="2">Uncharacterized protein</fullName>
    </submittedName>
</protein>
<name>A0A2I1C689_ASPN1</name>
<dbReference type="EMBL" id="MSZS01000005">
    <property type="protein sequence ID" value="PKX93158.1"/>
    <property type="molecule type" value="Genomic_DNA"/>
</dbReference>
<proteinExistence type="predicted"/>
<sequence>MFSRQWSKQVDVRAFLVFQRIQRSYNTFVVLSVLVSGLAVSALTFSEFHPPNSGLLQASEGLLCSSAITAVISAVVATMLGFQFEGLEMATRRDLTVAWVPLVLLDLSILEFLFGMVCWYLGKSGYWRGSLMATQFAFLIALCLAFSIWTWYYMSKRWGLEKEETQAAVTRCG</sequence>
<reference evidence="3" key="1">
    <citation type="journal article" date="2018" name="Proc. Natl. Acad. Sci. U.S.A.">
        <title>Linking secondary metabolites to gene clusters through genome sequencing of six diverse Aspergillus species.</title>
        <authorList>
            <person name="Kaerboelling I."/>
            <person name="Vesth T.C."/>
            <person name="Frisvad J.C."/>
            <person name="Nybo J.L."/>
            <person name="Theobald S."/>
            <person name="Kuo A."/>
            <person name="Bowyer P."/>
            <person name="Matsuda Y."/>
            <person name="Mondo S."/>
            <person name="Lyhne E.K."/>
            <person name="Kogle M.E."/>
            <person name="Clum A."/>
            <person name="Lipzen A."/>
            <person name="Salamov A."/>
            <person name="Ngan C.Y."/>
            <person name="Daum C."/>
            <person name="Chiniquy J."/>
            <person name="Barry K."/>
            <person name="LaButti K."/>
            <person name="Haridas S."/>
            <person name="Simmons B.A."/>
            <person name="Magnuson J.K."/>
            <person name="Mortensen U.H."/>
            <person name="Larsen T.O."/>
            <person name="Grigoriev I.V."/>
            <person name="Baker S.E."/>
            <person name="Andersen M.R."/>
        </authorList>
    </citation>
    <scope>NUCLEOTIDE SEQUENCE [LARGE SCALE GENOMIC DNA]</scope>
    <source>
        <strain evidence="3">IBT 16806</strain>
    </source>
</reference>
<keyword evidence="1" id="KW-0812">Transmembrane</keyword>
<accession>A0A2I1C689</accession>
<evidence type="ECO:0000313" key="3">
    <source>
        <dbReference type="Proteomes" id="UP000234474"/>
    </source>
</evidence>
<keyword evidence="3" id="KW-1185">Reference proteome</keyword>
<feature type="transmembrane region" description="Helical" evidence="1">
    <location>
        <begin position="65"/>
        <end position="84"/>
    </location>
</feature>
<organism evidence="2 3">
    <name type="scientific">Aspergillus novofumigatus (strain IBT 16806)</name>
    <dbReference type="NCBI Taxonomy" id="1392255"/>
    <lineage>
        <taxon>Eukaryota</taxon>
        <taxon>Fungi</taxon>
        <taxon>Dikarya</taxon>
        <taxon>Ascomycota</taxon>
        <taxon>Pezizomycotina</taxon>
        <taxon>Eurotiomycetes</taxon>
        <taxon>Eurotiomycetidae</taxon>
        <taxon>Eurotiales</taxon>
        <taxon>Aspergillaceae</taxon>
        <taxon>Aspergillus</taxon>
        <taxon>Aspergillus subgen. Fumigati</taxon>
    </lineage>
</organism>